<proteinExistence type="predicted"/>
<protein>
    <submittedName>
        <fullName evidence="1">Uncharacterized protein</fullName>
    </submittedName>
</protein>
<dbReference type="AlphaFoldDB" id="A0A7D5JE96"/>
<sequence length="99" mass="11361">MSIIGSAFADWREVREEYEELRLAAYMLAEEATNGALLNARGRAAGIDPGSLFMGNERRARAYASPELLEHWQKHPRVTYADYERQWVREREAEMGLAS</sequence>
<gene>
    <name evidence="1" type="ORF">HW566_03420</name>
</gene>
<dbReference type="RefSeq" id="WP_178010430.1">
    <property type="nucleotide sequence ID" value="NZ_CP058316.1"/>
</dbReference>
<accession>A0A7D5JE96</accession>
<dbReference type="EMBL" id="CP058316">
    <property type="protein sequence ID" value="QLD10918.1"/>
    <property type="molecule type" value="Genomic_DNA"/>
</dbReference>
<evidence type="ECO:0000313" key="2">
    <source>
        <dbReference type="Proteomes" id="UP000509638"/>
    </source>
</evidence>
<reference evidence="1 2" key="1">
    <citation type="submission" date="2020-06" db="EMBL/GenBank/DDBJ databases">
        <authorList>
            <person name="Jo H."/>
        </authorList>
    </citation>
    <scope>NUCLEOTIDE SEQUENCE [LARGE SCALE GENOMIC DNA]</scope>
    <source>
        <strain evidence="1 2">I46</strain>
    </source>
</reference>
<organism evidence="1 2">
    <name type="scientific">Microbacterium oleivorans</name>
    <dbReference type="NCBI Taxonomy" id="273677"/>
    <lineage>
        <taxon>Bacteria</taxon>
        <taxon>Bacillati</taxon>
        <taxon>Actinomycetota</taxon>
        <taxon>Actinomycetes</taxon>
        <taxon>Micrococcales</taxon>
        <taxon>Microbacteriaceae</taxon>
        <taxon>Microbacterium</taxon>
    </lineage>
</organism>
<dbReference type="Proteomes" id="UP000509638">
    <property type="component" value="Chromosome"/>
</dbReference>
<name>A0A7D5JE96_9MICO</name>
<evidence type="ECO:0000313" key="1">
    <source>
        <dbReference type="EMBL" id="QLD10918.1"/>
    </source>
</evidence>